<dbReference type="InterPro" id="IPR003791">
    <property type="entry name" value="UPF0178"/>
</dbReference>
<dbReference type="NCBIfam" id="NF001095">
    <property type="entry name" value="PRK00124.1"/>
    <property type="match status" value="1"/>
</dbReference>
<protein>
    <recommendedName>
        <fullName evidence="2">UPF0178 protein OL234_09515</fullName>
    </recommendedName>
</protein>
<evidence type="ECO:0000313" key="4">
    <source>
        <dbReference type="Proteomes" id="UP001179647"/>
    </source>
</evidence>
<evidence type="ECO:0000256" key="1">
    <source>
        <dbReference type="ARBA" id="ARBA00008522"/>
    </source>
</evidence>
<dbReference type="Pfam" id="PF02639">
    <property type="entry name" value="DUF188"/>
    <property type="match status" value="1"/>
</dbReference>
<keyword evidence="4" id="KW-1185">Reference proteome</keyword>
<dbReference type="PANTHER" id="PTHR35146:SF1">
    <property type="entry name" value="UPF0178 PROTEIN YAII"/>
    <property type="match status" value="1"/>
</dbReference>
<comment type="similarity">
    <text evidence="1 2">Belongs to the UPF0178 family.</text>
</comment>
<evidence type="ECO:0000256" key="2">
    <source>
        <dbReference type="HAMAP-Rule" id="MF_00489"/>
    </source>
</evidence>
<gene>
    <name evidence="3" type="ORF">OL234_09515</name>
</gene>
<proteinExistence type="inferred from homology"/>
<accession>A0AAF0I976</accession>
<sequence>MRRLFIDGDACPVKDIVIKVGGLRQLEVVIVASFSHYSTKELPQHVSIQYVDAGADAADYRLVALLVKGDILITQDYGLAALALPKGVRVLHHTGYEYTADKIDVMLESRYFNAKVRKSGKRTKGPKKLTELDKKVFHELLVQVLSE</sequence>
<name>A0AAF0I976_9ENTE</name>
<dbReference type="Proteomes" id="UP001179647">
    <property type="component" value="Chromosome"/>
</dbReference>
<dbReference type="AlphaFoldDB" id="A0AAF0I976"/>
<dbReference type="EMBL" id="CP110232">
    <property type="protein sequence ID" value="WEG73187.1"/>
    <property type="molecule type" value="Genomic_DNA"/>
</dbReference>
<evidence type="ECO:0000313" key="3">
    <source>
        <dbReference type="EMBL" id="WEG73187.1"/>
    </source>
</evidence>
<dbReference type="HAMAP" id="MF_00489">
    <property type="entry name" value="UPF0178"/>
    <property type="match status" value="1"/>
</dbReference>
<organism evidence="3 4">
    <name type="scientific">Vagococcus intermedius</name>
    <dbReference type="NCBI Taxonomy" id="2991418"/>
    <lineage>
        <taxon>Bacteria</taxon>
        <taxon>Bacillati</taxon>
        <taxon>Bacillota</taxon>
        <taxon>Bacilli</taxon>
        <taxon>Lactobacillales</taxon>
        <taxon>Enterococcaceae</taxon>
        <taxon>Vagococcus</taxon>
    </lineage>
</organism>
<dbReference type="RefSeq" id="WP_275468990.1">
    <property type="nucleotide sequence ID" value="NZ_CP110232.1"/>
</dbReference>
<dbReference type="KEGG" id="vie:OL234_09515"/>
<dbReference type="PANTHER" id="PTHR35146">
    <property type="entry name" value="UPF0178 PROTEIN YAII"/>
    <property type="match status" value="1"/>
</dbReference>
<reference evidence="3" key="1">
    <citation type="submission" date="2022-10" db="EMBL/GenBank/DDBJ databases">
        <title>Vagococcus sp. isolated from poultry meat.</title>
        <authorList>
            <person name="Johansson P."/>
            <person name="Bjorkroth J."/>
        </authorList>
    </citation>
    <scope>NUCLEOTIDE SEQUENCE</scope>
    <source>
        <strain evidence="3">STAA11</strain>
    </source>
</reference>